<dbReference type="PANTHER" id="PTHR30126:SF91">
    <property type="entry name" value="LYSR FAMILY TRANSCRIPTIONAL REGULATOR"/>
    <property type="match status" value="1"/>
</dbReference>
<feature type="domain" description="HTH lysR-type" evidence="4">
    <location>
        <begin position="1"/>
        <end position="59"/>
    </location>
</feature>
<dbReference type="SUPFAM" id="SSF46785">
    <property type="entry name" value="Winged helix' DNA-binding domain"/>
    <property type="match status" value="1"/>
</dbReference>
<comment type="similarity">
    <text evidence="1">Belongs to the LysR transcriptional regulatory family.</text>
</comment>
<dbReference type="Proteomes" id="UP001550853">
    <property type="component" value="Unassembled WGS sequence"/>
</dbReference>
<evidence type="ECO:0000256" key="1">
    <source>
        <dbReference type="ARBA" id="ARBA00009437"/>
    </source>
</evidence>
<keyword evidence="6" id="KW-1185">Reference proteome</keyword>
<accession>A0ABV2Z4D9</accession>
<reference evidence="5 6" key="1">
    <citation type="submission" date="2024-06" db="EMBL/GenBank/DDBJ databases">
        <title>The Natural Products Discovery Center: Release of the First 8490 Sequenced Strains for Exploring Actinobacteria Biosynthetic Diversity.</title>
        <authorList>
            <person name="Kalkreuter E."/>
            <person name="Kautsar S.A."/>
            <person name="Yang D."/>
            <person name="Bader C.D."/>
            <person name="Teijaro C.N."/>
            <person name="Fluegel L."/>
            <person name="Davis C.M."/>
            <person name="Simpson J.R."/>
            <person name="Lauterbach L."/>
            <person name="Steele A.D."/>
            <person name="Gui C."/>
            <person name="Meng S."/>
            <person name="Li G."/>
            <person name="Viehrig K."/>
            <person name="Ye F."/>
            <person name="Su P."/>
            <person name="Kiefer A.F."/>
            <person name="Nichols A."/>
            <person name="Cepeda A.J."/>
            <person name="Yan W."/>
            <person name="Fan B."/>
            <person name="Jiang Y."/>
            <person name="Adhikari A."/>
            <person name="Zheng C.-J."/>
            <person name="Schuster L."/>
            <person name="Cowan T.M."/>
            <person name="Smanski M.J."/>
            <person name="Chevrette M.G."/>
            <person name="De Carvalho L.P.S."/>
            <person name="Shen B."/>
        </authorList>
    </citation>
    <scope>NUCLEOTIDE SEQUENCE [LARGE SCALE GENOMIC DNA]</scope>
    <source>
        <strain evidence="5 6">NPDC033039</strain>
    </source>
</reference>
<evidence type="ECO:0000256" key="2">
    <source>
        <dbReference type="ARBA" id="ARBA00023015"/>
    </source>
</evidence>
<dbReference type="InterPro" id="IPR000847">
    <property type="entry name" value="LysR_HTH_N"/>
</dbReference>
<evidence type="ECO:0000313" key="5">
    <source>
        <dbReference type="EMBL" id="MEU3712866.1"/>
    </source>
</evidence>
<name>A0ABV2Z4D9_9ACTN</name>
<dbReference type="PROSITE" id="PS50931">
    <property type="entry name" value="HTH_LYSR"/>
    <property type="match status" value="1"/>
</dbReference>
<sequence>MDLVGACSAFVSVSERGSFTVGAAAARMSQSVASRRVAALEEHFGEKLFERTARRAVLTAFGREMLPVARQLVQAAEVLLHEAEAARSRPWRLAVPAICPTADRARLVAAARGHGITLDLRPEGPARRQELLHAHQVRAGVLAVPPEGAPWTVPLGLAAADDVGPRRVHLETLRVGRAATGPARRVWIQPEDDVPHIRDPLTRLRDAVGLRPTQLVTASDLTTAAAEVMTSRDLLLCAPAQATELALHWRPLGGITLARGYALAAAEGSGRHMEARLGDALARCLGADGIRGTGTGTGPDA</sequence>
<comment type="caution">
    <text evidence="5">The sequence shown here is derived from an EMBL/GenBank/DDBJ whole genome shotgun (WGS) entry which is preliminary data.</text>
</comment>
<evidence type="ECO:0000313" key="6">
    <source>
        <dbReference type="Proteomes" id="UP001550853"/>
    </source>
</evidence>
<evidence type="ECO:0000256" key="3">
    <source>
        <dbReference type="ARBA" id="ARBA00023163"/>
    </source>
</evidence>
<dbReference type="EMBL" id="JBEZVI010000020">
    <property type="protein sequence ID" value="MEU3712866.1"/>
    <property type="molecule type" value="Genomic_DNA"/>
</dbReference>
<organism evidence="5 6">
    <name type="scientific">Streptomyces catenulae</name>
    <dbReference type="NCBI Taxonomy" id="66875"/>
    <lineage>
        <taxon>Bacteria</taxon>
        <taxon>Bacillati</taxon>
        <taxon>Actinomycetota</taxon>
        <taxon>Actinomycetes</taxon>
        <taxon>Kitasatosporales</taxon>
        <taxon>Streptomycetaceae</taxon>
        <taxon>Streptomyces</taxon>
    </lineage>
</organism>
<keyword evidence="3" id="KW-0804">Transcription</keyword>
<dbReference type="PANTHER" id="PTHR30126">
    <property type="entry name" value="HTH-TYPE TRANSCRIPTIONAL REGULATOR"/>
    <property type="match status" value="1"/>
</dbReference>
<keyword evidence="2" id="KW-0805">Transcription regulation</keyword>
<evidence type="ECO:0000259" key="4">
    <source>
        <dbReference type="PROSITE" id="PS50931"/>
    </source>
</evidence>
<dbReference type="InterPro" id="IPR036388">
    <property type="entry name" value="WH-like_DNA-bd_sf"/>
</dbReference>
<dbReference type="InterPro" id="IPR036390">
    <property type="entry name" value="WH_DNA-bd_sf"/>
</dbReference>
<protein>
    <submittedName>
        <fullName evidence="5">LysR family transcriptional regulator</fullName>
    </submittedName>
</protein>
<gene>
    <name evidence="5" type="ORF">AB0E61_22580</name>
</gene>
<dbReference type="Pfam" id="PF00126">
    <property type="entry name" value="HTH_1"/>
    <property type="match status" value="1"/>
</dbReference>
<dbReference type="RefSeq" id="WP_051739524.1">
    <property type="nucleotide sequence ID" value="NZ_JBEZVI010000020.1"/>
</dbReference>
<dbReference type="Gene3D" id="1.10.10.10">
    <property type="entry name" value="Winged helix-like DNA-binding domain superfamily/Winged helix DNA-binding domain"/>
    <property type="match status" value="1"/>
</dbReference>
<proteinExistence type="inferred from homology"/>